<keyword evidence="1" id="KW-0479">Metal-binding</keyword>
<dbReference type="Gene3D" id="1.10.3210.10">
    <property type="entry name" value="Hypothetical protein af1432"/>
    <property type="match status" value="1"/>
</dbReference>
<dbReference type="GO" id="GO:0005737">
    <property type="term" value="C:cytoplasm"/>
    <property type="evidence" value="ECO:0007669"/>
    <property type="project" value="TreeGrafter"/>
</dbReference>
<evidence type="ECO:0000313" key="5">
    <source>
        <dbReference type="Proteomes" id="UP000250369"/>
    </source>
</evidence>
<dbReference type="Proteomes" id="UP000250369">
    <property type="component" value="Unassembled WGS sequence"/>
</dbReference>
<dbReference type="RefSeq" id="WP_113036355.1">
    <property type="nucleotide sequence ID" value="NZ_QMFB01000045.1"/>
</dbReference>
<dbReference type="InterPro" id="IPR006674">
    <property type="entry name" value="HD_domain"/>
</dbReference>
<dbReference type="EMBL" id="QMFB01000045">
    <property type="protein sequence ID" value="RAV10139.1"/>
    <property type="molecule type" value="Genomic_DNA"/>
</dbReference>
<organism evidence="4 5">
    <name type="scientific">Paenibacillus contaminans</name>
    <dbReference type="NCBI Taxonomy" id="450362"/>
    <lineage>
        <taxon>Bacteria</taxon>
        <taxon>Bacillati</taxon>
        <taxon>Bacillota</taxon>
        <taxon>Bacilli</taxon>
        <taxon>Bacillales</taxon>
        <taxon>Paenibacillaceae</taxon>
        <taxon>Paenibacillus</taxon>
    </lineage>
</organism>
<dbReference type="InterPro" id="IPR039356">
    <property type="entry name" value="YfbR/HDDC2"/>
</dbReference>
<name>A0A329LQV5_9BACL</name>
<keyword evidence="2 4" id="KW-0378">Hydrolase</keyword>
<proteinExistence type="predicted"/>
<dbReference type="GO" id="GO:0046872">
    <property type="term" value="F:metal ion binding"/>
    <property type="evidence" value="ECO:0007669"/>
    <property type="project" value="UniProtKB-KW"/>
</dbReference>
<feature type="domain" description="HD" evidence="3">
    <location>
        <begin position="16"/>
        <end position="176"/>
    </location>
</feature>
<evidence type="ECO:0000259" key="3">
    <source>
        <dbReference type="Pfam" id="PF13023"/>
    </source>
</evidence>
<accession>A0A329LQV5</accession>
<evidence type="ECO:0000256" key="1">
    <source>
        <dbReference type="ARBA" id="ARBA00022723"/>
    </source>
</evidence>
<dbReference type="Pfam" id="PF13023">
    <property type="entry name" value="HD_3"/>
    <property type="match status" value="1"/>
</dbReference>
<dbReference type="PANTHER" id="PTHR11845">
    <property type="entry name" value="5'-DEOXYNUCLEOTIDASE HDDC2"/>
    <property type="match status" value="1"/>
</dbReference>
<dbReference type="OrthoDB" id="9796032at2"/>
<dbReference type="GO" id="GO:0002953">
    <property type="term" value="F:5'-deoxynucleotidase activity"/>
    <property type="evidence" value="ECO:0007669"/>
    <property type="project" value="InterPro"/>
</dbReference>
<evidence type="ECO:0000313" key="4">
    <source>
        <dbReference type="EMBL" id="RAV10139.1"/>
    </source>
</evidence>
<comment type="caution">
    <text evidence="4">The sequence shown here is derived from an EMBL/GenBank/DDBJ whole genome shotgun (WGS) entry which is preliminary data.</text>
</comment>
<sequence length="197" mass="22823">MDIERFNKQIEFIVEIDKMKQILRNTILMDASRKENSAEHTWHMAVGAMVLSEYSNESSLDMLKVFKMILLHDIVEIDAGDTFAYGNVNLLEIAEKEKKAADRIFGLLPHDQANQLKNIWNEYENAETPEAKFAQAMDSFMPILHNYKTSGLQWQRLGVTREKVLSRNRRIENGSRFLWSFIEGIVNDAVEKGFLKP</sequence>
<reference evidence="4 5" key="1">
    <citation type="journal article" date="2009" name="Int. J. Syst. Evol. Microbiol.">
        <title>Paenibacillus contaminans sp. nov., isolated from a contaminated laboratory plate.</title>
        <authorList>
            <person name="Chou J.H."/>
            <person name="Lee J.H."/>
            <person name="Lin M.C."/>
            <person name="Chang P.S."/>
            <person name="Arun A.B."/>
            <person name="Young C.C."/>
            <person name="Chen W.M."/>
        </authorList>
    </citation>
    <scope>NUCLEOTIDE SEQUENCE [LARGE SCALE GENOMIC DNA]</scope>
    <source>
        <strain evidence="4 5">CKOBP-6</strain>
    </source>
</reference>
<protein>
    <submittedName>
        <fullName evidence="4">Hydrolase</fullName>
    </submittedName>
</protein>
<evidence type="ECO:0000256" key="2">
    <source>
        <dbReference type="ARBA" id="ARBA00022801"/>
    </source>
</evidence>
<dbReference type="SUPFAM" id="SSF109604">
    <property type="entry name" value="HD-domain/PDEase-like"/>
    <property type="match status" value="1"/>
</dbReference>
<gene>
    <name evidence="4" type="ORF">DQG23_38495</name>
</gene>
<dbReference type="AlphaFoldDB" id="A0A329LQV5"/>
<keyword evidence="5" id="KW-1185">Reference proteome</keyword>
<dbReference type="PANTHER" id="PTHR11845:SF13">
    <property type="entry name" value="5'-DEOXYNUCLEOTIDASE HDDC2"/>
    <property type="match status" value="1"/>
</dbReference>